<sequence length="259" mass="27453">MILVKKENRLDDWRQVAVPLVPVVLIAIVLVMRGGDLGTTLILLMLVGVGVFLSGVRLKFFVVPLLLMAVAIPLLTINGGSSRSTRISAWLSGCNTAEAYQSTCWQTTHGLWAMASGGVFGVGLGNSKAKWSWLPEADNDFIYAIIGEELGLIGACVVLGLFIVLAVSFIKIVRRSDDAFVRIVTGAIMTWIIGQALVNVAVVLGLLPVLGVPLPLISAGGSSLVFVLVALGVVLSFVHHSPDDEPSATVARDRVGSLR</sequence>
<evidence type="ECO:0000256" key="2">
    <source>
        <dbReference type="ARBA" id="ARBA00004752"/>
    </source>
</evidence>
<dbReference type="EC" id="2.4.99.28" evidence="15"/>
<dbReference type="PROSITE" id="PS00428">
    <property type="entry name" value="FTSW_RODA_SPOVE"/>
    <property type="match status" value="1"/>
</dbReference>
<evidence type="ECO:0000256" key="6">
    <source>
        <dbReference type="ARBA" id="ARBA00022960"/>
    </source>
</evidence>
<evidence type="ECO:0000256" key="4">
    <source>
        <dbReference type="ARBA" id="ARBA00022679"/>
    </source>
</evidence>
<evidence type="ECO:0000256" key="11">
    <source>
        <dbReference type="ARBA" id="ARBA00033270"/>
    </source>
</evidence>
<name>A0ABM8GQ81_9MICO</name>
<evidence type="ECO:0000256" key="7">
    <source>
        <dbReference type="ARBA" id="ARBA00022984"/>
    </source>
</evidence>
<evidence type="ECO:0000256" key="14">
    <source>
        <dbReference type="ARBA" id="ARBA00041418"/>
    </source>
</evidence>
<feature type="transmembrane region" description="Helical" evidence="18">
    <location>
        <begin position="141"/>
        <end position="167"/>
    </location>
</feature>
<dbReference type="EMBL" id="AP027732">
    <property type="protein sequence ID" value="BDZ50439.1"/>
    <property type="molecule type" value="Genomic_DNA"/>
</dbReference>
<feature type="transmembrane region" description="Helical" evidence="18">
    <location>
        <begin position="12"/>
        <end position="31"/>
    </location>
</feature>
<keyword evidence="5 18" id="KW-0812">Transmembrane</keyword>
<keyword evidence="8 18" id="KW-1133">Transmembrane helix</keyword>
<feature type="transmembrane region" description="Helical" evidence="18">
    <location>
        <begin position="37"/>
        <end position="53"/>
    </location>
</feature>
<keyword evidence="4" id="KW-0808">Transferase</keyword>
<evidence type="ECO:0000313" key="19">
    <source>
        <dbReference type="EMBL" id="BDZ50439.1"/>
    </source>
</evidence>
<keyword evidence="3" id="KW-0328">Glycosyltransferase</keyword>
<comment type="similarity">
    <text evidence="12">Belongs to the SEDS family. FtsW subfamily.</text>
</comment>
<reference evidence="20" key="1">
    <citation type="journal article" date="2019" name="Int. J. Syst. Evol. Microbiol.">
        <title>The Global Catalogue of Microorganisms (GCM) 10K type strain sequencing project: providing services to taxonomists for standard genome sequencing and annotation.</title>
        <authorList>
            <consortium name="The Broad Institute Genomics Platform"/>
            <consortium name="The Broad Institute Genome Sequencing Center for Infectious Disease"/>
            <person name="Wu L."/>
            <person name="Ma J."/>
        </authorList>
    </citation>
    <scope>NUCLEOTIDE SEQUENCE [LARGE SCALE GENOMIC DNA]</scope>
    <source>
        <strain evidence="20">NBRC 108728</strain>
    </source>
</reference>
<evidence type="ECO:0000256" key="5">
    <source>
        <dbReference type="ARBA" id="ARBA00022692"/>
    </source>
</evidence>
<evidence type="ECO:0000256" key="17">
    <source>
        <dbReference type="ARBA" id="ARBA00049966"/>
    </source>
</evidence>
<feature type="transmembrane region" description="Helical" evidence="18">
    <location>
        <begin position="179"/>
        <end position="210"/>
    </location>
</feature>
<proteinExistence type="inferred from homology"/>
<evidence type="ECO:0000256" key="3">
    <source>
        <dbReference type="ARBA" id="ARBA00022676"/>
    </source>
</evidence>
<accession>A0ABM8GQ81</accession>
<keyword evidence="20" id="KW-1185">Reference proteome</keyword>
<feature type="transmembrane region" description="Helical" evidence="18">
    <location>
        <begin position="216"/>
        <end position="238"/>
    </location>
</feature>
<dbReference type="InterPro" id="IPR018365">
    <property type="entry name" value="Cell_cycle_FtsW-rel_CS"/>
</dbReference>
<gene>
    <name evidence="19" type="ORF">GCM10025867_26800</name>
</gene>
<protein>
    <recommendedName>
        <fullName evidence="13">Probable peptidoglycan glycosyltransferase FtsW</fullName>
        <ecNumber evidence="15">2.4.99.28</ecNumber>
    </recommendedName>
    <alternativeName>
        <fullName evidence="14">Cell division protein FtsW</fullName>
    </alternativeName>
    <alternativeName>
        <fullName evidence="11">Cell wall polymerase</fullName>
    </alternativeName>
    <alternativeName>
        <fullName evidence="10">Peptidoglycan polymerase</fullName>
    </alternativeName>
</protein>
<comment type="subcellular location">
    <subcellularLocation>
        <location evidence="1">Membrane</location>
        <topology evidence="1">Multi-pass membrane protein</topology>
    </subcellularLocation>
</comment>
<evidence type="ECO:0000256" key="10">
    <source>
        <dbReference type="ARBA" id="ARBA00032370"/>
    </source>
</evidence>
<evidence type="ECO:0000256" key="15">
    <source>
        <dbReference type="ARBA" id="ARBA00044770"/>
    </source>
</evidence>
<evidence type="ECO:0000313" key="20">
    <source>
        <dbReference type="Proteomes" id="UP001321486"/>
    </source>
</evidence>
<feature type="transmembrane region" description="Helical" evidence="18">
    <location>
        <begin position="60"/>
        <end position="77"/>
    </location>
</feature>
<comment type="pathway">
    <text evidence="2">Cell wall biogenesis; peptidoglycan biosynthesis.</text>
</comment>
<dbReference type="PANTHER" id="PTHR30474">
    <property type="entry name" value="CELL CYCLE PROTEIN"/>
    <property type="match status" value="1"/>
</dbReference>
<comment type="function">
    <text evidence="17">Peptidoglycan polymerase that is essential for cell division.</text>
</comment>
<dbReference type="Pfam" id="PF01098">
    <property type="entry name" value="FTSW_RODA_SPOVE"/>
    <property type="match status" value="1"/>
</dbReference>
<organism evidence="19 20">
    <name type="scientific">Frondihabitans sucicola</name>
    <dbReference type="NCBI Taxonomy" id="1268041"/>
    <lineage>
        <taxon>Bacteria</taxon>
        <taxon>Bacillati</taxon>
        <taxon>Actinomycetota</taxon>
        <taxon>Actinomycetes</taxon>
        <taxon>Micrococcales</taxon>
        <taxon>Microbacteriaceae</taxon>
        <taxon>Frondihabitans</taxon>
    </lineage>
</organism>
<evidence type="ECO:0000256" key="16">
    <source>
        <dbReference type="ARBA" id="ARBA00049902"/>
    </source>
</evidence>
<evidence type="ECO:0000256" key="12">
    <source>
        <dbReference type="ARBA" id="ARBA00038053"/>
    </source>
</evidence>
<dbReference type="Proteomes" id="UP001321486">
    <property type="component" value="Chromosome"/>
</dbReference>
<evidence type="ECO:0000256" key="18">
    <source>
        <dbReference type="SAM" id="Phobius"/>
    </source>
</evidence>
<evidence type="ECO:0000256" key="1">
    <source>
        <dbReference type="ARBA" id="ARBA00004141"/>
    </source>
</evidence>
<comment type="catalytic activity">
    <reaction evidence="16">
        <text>[GlcNAc-(1-&gt;4)-Mur2Ac(oyl-L-Ala-gamma-D-Glu-L-Lys-D-Ala-D-Ala)](n)-di-trans,octa-cis-undecaprenyl diphosphate + beta-D-GlcNAc-(1-&gt;4)-Mur2Ac(oyl-L-Ala-gamma-D-Glu-L-Lys-D-Ala-D-Ala)-di-trans,octa-cis-undecaprenyl diphosphate = [GlcNAc-(1-&gt;4)-Mur2Ac(oyl-L-Ala-gamma-D-Glu-L-Lys-D-Ala-D-Ala)](n+1)-di-trans,octa-cis-undecaprenyl diphosphate + di-trans,octa-cis-undecaprenyl diphosphate + H(+)</text>
        <dbReference type="Rhea" id="RHEA:23708"/>
        <dbReference type="Rhea" id="RHEA-COMP:9602"/>
        <dbReference type="Rhea" id="RHEA-COMP:9603"/>
        <dbReference type="ChEBI" id="CHEBI:15378"/>
        <dbReference type="ChEBI" id="CHEBI:58405"/>
        <dbReference type="ChEBI" id="CHEBI:60033"/>
        <dbReference type="ChEBI" id="CHEBI:78435"/>
        <dbReference type="EC" id="2.4.99.28"/>
    </reaction>
</comment>
<dbReference type="InterPro" id="IPR001182">
    <property type="entry name" value="FtsW/RodA"/>
</dbReference>
<keyword evidence="6" id="KW-0133">Cell shape</keyword>
<evidence type="ECO:0000256" key="8">
    <source>
        <dbReference type="ARBA" id="ARBA00022989"/>
    </source>
</evidence>
<keyword evidence="9 18" id="KW-0472">Membrane</keyword>
<dbReference type="PANTHER" id="PTHR30474:SF2">
    <property type="entry name" value="PEPTIDOGLYCAN GLYCOSYLTRANSFERASE FTSW-RELATED"/>
    <property type="match status" value="1"/>
</dbReference>
<keyword evidence="7" id="KW-0573">Peptidoglycan synthesis</keyword>
<evidence type="ECO:0000256" key="13">
    <source>
        <dbReference type="ARBA" id="ARBA00041185"/>
    </source>
</evidence>
<evidence type="ECO:0000256" key="9">
    <source>
        <dbReference type="ARBA" id="ARBA00023136"/>
    </source>
</evidence>